<dbReference type="PANTHER" id="PTHR11706">
    <property type="entry name" value="SOLUTE CARRIER PROTEIN FAMILY 11 MEMBER"/>
    <property type="match status" value="1"/>
</dbReference>
<evidence type="ECO:0000256" key="3">
    <source>
        <dbReference type="ARBA" id="ARBA00022448"/>
    </source>
</evidence>
<name>A0A445L4V5_GLYSO</name>
<evidence type="ECO:0000256" key="4">
    <source>
        <dbReference type="ARBA" id="ARBA00022692"/>
    </source>
</evidence>
<organism evidence="9 10">
    <name type="scientific">Glycine soja</name>
    <name type="common">Wild soybean</name>
    <dbReference type="NCBI Taxonomy" id="3848"/>
    <lineage>
        <taxon>Eukaryota</taxon>
        <taxon>Viridiplantae</taxon>
        <taxon>Streptophyta</taxon>
        <taxon>Embryophyta</taxon>
        <taxon>Tracheophyta</taxon>
        <taxon>Spermatophyta</taxon>
        <taxon>Magnoliopsida</taxon>
        <taxon>eudicotyledons</taxon>
        <taxon>Gunneridae</taxon>
        <taxon>Pentapetalae</taxon>
        <taxon>rosids</taxon>
        <taxon>fabids</taxon>
        <taxon>Fabales</taxon>
        <taxon>Fabaceae</taxon>
        <taxon>Papilionoideae</taxon>
        <taxon>50 kb inversion clade</taxon>
        <taxon>NPAAA clade</taxon>
        <taxon>indigoferoid/millettioid clade</taxon>
        <taxon>Phaseoleae</taxon>
        <taxon>Glycine</taxon>
        <taxon>Glycine subgen. Soja</taxon>
    </lineage>
</organism>
<evidence type="ECO:0000256" key="6">
    <source>
        <dbReference type="ARBA" id="ARBA00023065"/>
    </source>
</evidence>
<keyword evidence="10" id="KW-1185">Reference proteome</keyword>
<keyword evidence="4 8" id="KW-0812">Transmembrane</keyword>
<reference evidence="9 10" key="1">
    <citation type="submission" date="2018-09" db="EMBL/GenBank/DDBJ databases">
        <title>A high-quality reference genome of wild soybean provides a powerful tool to mine soybean genomes.</title>
        <authorList>
            <person name="Xie M."/>
            <person name="Chung C.Y.L."/>
            <person name="Li M.-W."/>
            <person name="Wong F.-L."/>
            <person name="Chan T.-F."/>
            <person name="Lam H.-M."/>
        </authorList>
    </citation>
    <scope>NUCLEOTIDE SEQUENCE [LARGE SCALE GENOMIC DNA]</scope>
    <source>
        <strain evidence="10">cv. W05</strain>
        <tissue evidence="9">Hypocotyl of etiolated seedlings</tissue>
    </source>
</reference>
<evidence type="ECO:0000256" key="2">
    <source>
        <dbReference type="ARBA" id="ARBA00009965"/>
    </source>
</evidence>
<dbReference type="Proteomes" id="UP000289340">
    <property type="component" value="Chromosome 4"/>
</dbReference>
<comment type="caution">
    <text evidence="9">The sequence shown here is derived from an EMBL/GenBank/DDBJ whole genome shotgun (WGS) entry which is preliminary data.</text>
</comment>
<feature type="transmembrane region" description="Helical" evidence="8">
    <location>
        <begin position="71"/>
        <end position="93"/>
    </location>
</feature>
<evidence type="ECO:0000256" key="7">
    <source>
        <dbReference type="ARBA" id="ARBA00023136"/>
    </source>
</evidence>
<protein>
    <submittedName>
        <fullName evidence="9">Metal transporter Nramp5</fullName>
    </submittedName>
</protein>
<evidence type="ECO:0000256" key="1">
    <source>
        <dbReference type="ARBA" id="ARBA00004141"/>
    </source>
</evidence>
<evidence type="ECO:0000313" key="10">
    <source>
        <dbReference type="Proteomes" id="UP000289340"/>
    </source>
</evidence>
<accession>A0A445L4V5</accession>
<keyword evidence="6" id="KW-0406">Ion transport</keyword>
<dbReference type="GO" id="GO:0034755">
    <property type="term" value="P:iron ion transmembrane transport"/>
    <property type="evidence" value="ECO:0007669"/>
    <property type="project" value="TreeGrafter"/>
</dbReference>
<comment type="similarity">
    <text evidence="2">Belongs to the NRAMP (TC 2.A.55) family.</text>
</comment>
<evidence type="ECO:0000256" key="8">
    <source>
        <dbReference type="SAM" id="Phobius"/>
    </source>
</evidence>
<dbReference type="PANTHER" id="PTHR11706:SF77">
    <property type="entry name" value="METAL TRANSPORTER NRAMP5"/>
    <property type="match status" value="1"/>
</dbReference>
<dbReference type="GO" id="GO:0005886">
    <property type="term" value="C:plasma membrane"/>
    <property type="evidence" value="ECO:0007669"/>
    <property type="project" value="TreeGrafter"/>
</dbReference>
<sequence length="142" mass="16093">MILSFELPFALIPLLNFSSSSTKMEPHKNSMIVIVIPWILSLRMIGINVYYLCTAFVGWLIHNNLPKVANVFIGIIVFPLMAVYAVAIIYLAFRKDTVQTHIETKNEPAMQTHMERGFTANGQLELSQVTYREDLADIPPPQ</sequence>
<dbReference type="GO" id="GO:0005384">
    <property type="term" value="F:manganese ion transmembrane transporter activity"/>
    <property type="evidence" value="ECO:0007669"/>
    <property type="project" value="TreeGrafter"/>
</dbReference>
<dbReference type="InterPro" id="IPR001046">
    <property type="entry name" value="NRAMP_fam"/>
</dbReference>
<comment type="subcellular location">
    <subcellularLocation>
        <location evidence="1">Membrane</location>
        <topology evidence="1">Multi-pass membrane protein</topology>
    </subcellularLocation>
</comment>
<keyword evidence="5 8" id="KW-1133">Transmembrane helix</keyword>
<dbReference type="GO" id="GO:0015086">
    <property type="term" value="F:cadmium ion transmembrane transporter activity"/>
    <property type="evidence" value="ECO:0007669"/>
    <property type="project" value="TreeGrafter"/>
</dbReference>
<keyword evidence="3" id="KW-0813">Transport</keyword>
<proteinExistence type="inferred from homology"/>
<feature type="transmembrane region" description="Helical" evidence="8">
    <location>
        <begin position="31"/>
        <end position="51"/>
    </location>
</feature>
<dbReference type="EMBL" id="QZWG01000004">
    <property type="protein sequence ID" value="RZC18217.1"/>
    <property type="molecule type" value="Genomic_DNA"/>
</dbReference>
<evidence type="ECO:0000313" key="9">
    <source>
        <dbReference type="EMBL" id="RZC18217.1"/>
    </source>
</evidence>
<keyword evidence="7 8" id="KW-0472">Membrane</keyword>
<dbReference type="AlphaFoldDB" id="A0A445L4V5"/>
<gene>
    <name evidence="9" type="ORF">D0Y65_010730</name>
</gene>
<evidence type="ECO:0000256" key="5">
    <source>
        <dbReference type="ARBA" id="ARBA00022989"/>
    </source>
</evidence>